<dbReference type="Pfam" id="PF12146">
    <property type="entry name" value="Hydrolase_4"/>
    <property type="match status" value="1"/>
</dbReference>
<name>D3BVE5_HETP5</name>
<keyword evidence="3" id="KW-1185">Reference proteome</keyword>
<accession>D3BVE5</accession>
<evidence type="ECO:0000313" key="2">
    <source>
        <dbReference type="EMBL" id="EFA74702.1"/>
    </source>
</evidence>
<dbReference type="Proteomes" id="UP000001396">
    <property type="component" value="Unassembled WGS sequence"/>
</dbReference>
<proteinExistence type="predicted"/>
<dbReference type="SUPFAM" id="SSF53474">
    <property type="entry name" value="alpha/beta-Hydrolases"/>
    <property type="match status" value="1"/>
</dbReference>
<dbReference type="AlphaFoldDB" id="D3BVE5"/>
<dbReference type="InterPro" id="IPR051044">
    <property type="entry name" value="MAG_DAG_Lipase"/>
</dbReference>
<dbReference type="ESTHER" id="polpa-d3bve5">
    <property type="family name" value="Monoglyceridelipase_lysophospholip"/>
</dbReference>
<organism evidence="2 3">
    <name type="scientific">Heterostelium pallidum (strain ATCC 26659 / Pp 5 / PN500)</name>
    <name type="common">Cellular slime mold</name>
    <name type="synonym">Polysphondylium pallidum</name>
    <dbReference type="NCBI Taxonomy" id="670386"/>
    <lineage>
        <taxon>Eukaryota</taxon>
        <taxon>Amoebozoa</taxon>
        <taxon>Evosea</taxon>
        <taxon>Eumycetozoa</taxon>
        <taxon>Dictyostelia</taxon>
        <taxon>Acytosteliales</taxon>
        <taxon>Acytosteliaceae</taxon>
        <taxon>Heterostelium</taxon>
    </lineage>
</organism>
<dbReference type="EMBL" id="ADBJ01000062">
    <property type="protein sequence ID" value="EFA74702.1"/>
    <property type="molecule type" value="Genomic_DNA"/>
</dbReference>
<comment type="caution">
    <text evidence="2">The sequence shown here is derived from an EMBL/GenBank/DDBJ whole genome shotgun (WGS) entry which is preliminary data.</text>
</comment>
<sequence length="287" mass="32651">MLAKNKKMVYNQTYIKGTQAERLALHEWYNEDVNNGVGCRSLVLIVHGYSDHMGRQYEMAHNLVEANTDVIAFGIDCHGHGMSDCERVLIKDFDLCINDLHLAVIHMKERHSLPENIGVTLIGHSMGGMISVLYYQKFKNADNILSLVLVAPLLGREHKILELNKLDVQPEAPFSPDVASRNGNIIEEIKADPLFYKGPFKKATLAAMVKSLTYIENHVSLNDVPVAWVHGDDDQLLLIEHSKHGLDHIKQNHYESLIFKGARHDLYHETNKQEIFDSISDYVERMK</sequence>
<feature type="domain" description="Serine aminopeptidase S33" evidence="1">
    <location>
        <begin position="40"/>
        <end position="271"/>
    </location>
</feature>
<reference evidence="2 3" key="1">
    <citation type="journal article" date="2011" name="Genome Res.">
        <title>Phylogeny-wide analysis of social amoeba genomes highlights ancient origins for complex intercellular communication.</title>
        <authorList>
            <person name="Heidel A.J."/>
            <person name="Lawal H.M."/>
            <person name="Felder M."/>
            <person name="Schilde C."/>
            <person name="Helps N.R."/>
            <person name="Tunggal B."/>
            <person name="Rivero F."/>
            <person name="John U."/>
            <person name="Schleicher M."/>
            <person name="Eichinger L."/>
            <person name="Platzer M."/>
            <person name="Noegel A.A."/>
            <person name="Schaap P."/>
            <person name="Gloeckner G."/>
        </authorList>
    </citation>
    <scope>NUCLEOTIDE SEQUENCE [LARGE SCALE GENOMIC DNA]</scope>
    <source>
        <strain evidence="3">ATCC 26659 / Pp 5 / PN500</strain>
    </source>
</reference>
<dbReference type="InterPro" id="IPR022742">
    <property type="entry name" value="Hydrolase_4"/>
</dbReference>
<dbReference type="PANTHER" id="PTHR11614">
    <property type="entry name" value="PHOSPHOLIPASE-RELATED"/>
    <property type="match status" value="1"/>
</dbReference>
<dbReference type="STRING" id="670386.D3BVE5"/>
<gene>
    <name evidence="2" type="ORF">PPL_11671</name>
</gene>
<dbReference type="GeneID" id="31367139"/>
<protein>
    <recommendedName>
        <fullName evidence="1">Serine aminopeptidase S33 domain-containing protein</fullName>
    </recommendedName>
</protein>
<dbReference type="InParanoid" id="D3BVE5"/>
<evidence type="ECO:0000259" key="1">
    <source>
        <dbReference type="Pfam" id="PF12146"/>
    </source>
</evidence>
<dbReference type="RefSeq" id="XP_020426836.1">
    <property type="nucleotide sequence ID" value="XM_020582420.1"/>
</dbReference>
<evidence type="ECO:0000313" key="3">
    <source>
        <dbReference type="Proteomes" id="UP000001396"/>
    </source>
</evidence>
<dbReference type="InterPro" id="IPR029058">
    <property type="entry name" value="AB_hydrolase_fold"/>
</dbReference>
<dbReference type="Gene3D" id="3.40.50.1820">
    <property type="entry name" value="alpha/beta hydrolase"/>
    <property type="match status" value="1"/>
</dbReference>